<evidence type="ECO:0000256" key="5">
    <source>
        <dbReference type="ARBA" id="ARBA00022519"/>
    </source>
</evidence>
<evidence type="ECO:0000256" key="4">
    <source>
        <dbReference type="ARBA" id="ARBA00022475"/>
    </source>
</evidence>
<evidence type="ECO:0000256" key="1">
    <source>
        <dbReference type="ARBA" id="ARBA00004383"/>
    </source>
</evidence>
<reference evidence="13 14" key="1">
    <citation type="submission" date="2020-12" db="EMBL/GenBank/DDBJ databases">
        <authorList>
            <person name="Awala S.I."/>
            <person name="Gwak J.-H."/>
            <person name="Kim S.-J."/>
            <person name="Rhee S.-K."/>
        </authorList>
    </citation>
    <scope>NUCLEOTIDE SEQUENCE [LARGE SCALE GENOMIC DNA]</scope>
    <source>
        <strain evidence="13 14">IT5</strain>
    </source>
</reference>
<dbReference type="PROSITE" id="PS52015">
    <property type="entry name" value="TONB_CTD"/>
    <property type="match status" value="1"/>
</dbReference>
<evidence type="ECO:0000256" key="2">
    <source>
        <dbReference type="ARBA" id="ARBA00006555"/>
    </source>
</evidence>
<dbReference type="InterPro" id="IPR006260">
    <property type="entry name" value="TonB/TolA_C"/>
</dbReference>
<dbReference type="PANTHER" id="PTHR33446">
    <property type="entry name" value="PROTEIN TONB-RELATED"/>
    <property type="match status" value="1"/>
</dbReference>
<sequence length="232" mass="25936">MIKILLKDQHKNYFSSESLLTRDEERVFSPGEMAYQKLLKPMHFSTETWGWILSLLFHALLLFGIGLSLFPKSSPQMPALPPSMIELVPSPEPQQPQSKTEPQPPPLRPDDMVKAVVQKPKALQKKPAPRPQQPSVAQRVTAMALPDYLRNPPPIYPEEARRKGEQGVVYIWVKISPAGTVASLSVYRSSGFADLDAAAVDAVKRWRFHPAKSGNTPVESQAVIPVQFHLTK</sequence>
<keyword evidence="7" id="KW-0653">Protein transport</keyword>
<dbReference type="Pfam" id="PF03544">
    <property type="entry name" value="TonB_C"/>
    <property type="match status" value="1"/>
</dbReference>
<gene>
    <name evidence="13" type="ORF">EM20IM_04520</name>
</gene>
<keyword evidence="6 11" id="KW-0812">Transmembrane</keyword>
<organism evidence="13 14">
    <name type="scientific">Candidatus Methylacidiphilum infernorum</name>
    <dbReference type="NCBI Taxonomy" id="511746"/>
    <lineage>
        <taxon>Bacteria</taxon>
        <taxon>Pseudomonadati</taxon>
        <taxon>Verrucomicrobiota</taxon>
        <taxon>Methylacidiphilae</taxon>
        <taxon>Methylacidiphilales</taxon>
        <taxon>Methylacidiphilaceae</taxon>
        <taxon>Methylacidiphilum (ex Ratnadevi et al. 2023)</taxon>
    </lineage>
</organism>
<evidence type="ECO:0000256" key="6">
    <source>
        <dbReference type="ARBA" id="ARBA00022692"/>
    </source>
</evidence>
<evidence type="ECO:0000259" key="12">
    <source>
        <dbReference type="PROSITE" id="PS52015"/>
    </source>
</evidence>
<dbReference type="SUPFAM" id="SSF74653">
    <property type="entry name" value="TolA/TonB C-terminal domain"/>
    <property type="match status" value="1"/>
</dbReference>
<dbReference type="RefSeq" id="WP_206848040.1">
    <property type="nucleotide sequence ID" value="NZ_CP065956.1"/>
</dbReference>
<dbReference type="PANTHER" id="PTHR33446:SF2">
    <property type="entry name" value="PROTEIN TONB"/>
    <property type="match status" value="1"/>
</dbReference>
<dbReference type="InterPro" id="IPR051045">
    <property type="entry name" value="TonB-dependent_transducer"/>
</dbReference>
<protein>
    <submittedName>
        <fullName evidence="13">TonB family protein</fullName>
    </submittedName>
</protein>
<keyword evidence="3" id="KW-0813">Transport</keyword>
<keyword evidence="14" id="KW-1185">Reference proteome</keyword>
<evidence type="ECO:0000256" key="7">
    <source>
        <dbReference type="ARBA" id="ARBA00022927"/>
    </source>
</evidence>
<comment type="subcellular location">
    <subcellularLocation>
        <location evidence="1">Cell inner membrane</location>
        <topology evidence="1">Single-pass membrane protein</topology>
        <orientation evidence="1">Periplasmic side</orientation>
    </subcellularLocation>
</comment>
<evidence type="ECO:0000313" key="14">
    <source>
        <dbReference type="Proteomes" id="UP000663088"/>
    </source>
</evidence>
<feature type="transmembrane region" description="Helical" evidence="11">
    <location>
        <begin position="49"/>
        <end position="70"/>
    </location>
</feature>
<dbReference type="Proteomes" id="UP000663088">
    <property type="component" value="Chromosome"/>
</dbReference>
<evidence type="ECO:0000256" key="8">
    <source>
        <dbReference type="ARBA" id="ARBA00022989"/>
    </source>
</evidence>
<dbReference type="EMBL" id="CP065956">
    <property type="protein sequence ID" value="QSR87594.1"/>
    <property type="molecule type" value="Genomic_DNA"/>
</dbReference>
<evidence type="ECO:0000256" key="3">
    <source>
        <dbReference type="ARBA" id="ARBA00022448"/>
    </source>
</evidence>
<name>A0ABX7PYE7_9BACT</name>
<evidence type="ECO:0000256" key="10">
    <source>
        <dbReference type="SAM" id="MobiDB-lite"/>
    </source>
</evidence>
<feature type="domain" description="TonB C-terminal" evidence="12">
    <location>
        <begin position="141"/>
        <end position="232"/>
    </location>
</feature>
<keyword evidence="4" id="KW-1003">Cell membrane</keyword>
<comment type="similarity">
    <text evidence="2">Belongs to the TonB family.</text>
</comment>
<accession>A0ABX7PYE7</accession>
<evidence type="ECO:0000256" key="11">
    <source>
        <dbReference type="SAM" id="Phobius"/>
    </source>
</evidence>
<proteinExistence type="inferred from homology"/>
<dbReference type="NCBIfam" id="TIGR01352">
    <property type="entry name" value="tonB_Cterm"/>
    <property type="match status" value="1"/>
</dbReference>
<keyword evidence="8 11" id="KW-1133">Transmembrane helix</keyword>
<keyword evidence="5" id="KW-0997">Cell inner membrane</keyword>
<evidence type="ECO:0000256" key="9">
    <source>
        <dbReference type="ARBA" id="ARBA00023136"/>
    </source>
</evidence>
<evidence type="ECO:0000313" key="13">
    <source>
        <dbReference type="EMBL" id="QSR87594.1"/>
    </source>
</evidence>
<dbReference type="InterPro" id="IPR037682">
    <property type="entry name" value="TonB_C"/>
</dbReference>
<dbReference type="Gene3D" id="3.30.1150.10">
    <property type="match status" value="1"/>
</dbReference>
<keyword evidence="9 11" id="KW-0472">Membrane</keyword>
<feature type="region of interest" description="Disordered" evidence="10">
    <location>
        <begin position="80"/>
        <end position="111"/>
    </location>
</feature>